<reference evidence="5" key="1">
    <citation type="journal article" date="2019" name="Int. J. Syst. Evol. Microbiol.">
        <title>The Global Catalogue of Microorganisms (GCM) 10K type strain sequencing project: providing services to taxonomists for standard genome sequencing and annotation.</title>
        <authorList>
            <consortium name="The Broad Institute Genomics Platform"/>
            <consortium name="The Broad Institute Genome Sequencing Center for Infectious Disease"/>
            <person name="Wu L."/>
            <person name="Ma J."/>
        </authorList>
    </citation>
    <scope>NUCLEOTIDE SEQUENCE [LARGE SCALE GENOMIC DNA]</scope>
    <source>
        <strain evidence="5">CGMCC 4.7317</strain>
    </source>
</reference>
<keyword evidence="5" id="KW-1185">Reference proteome</keyword>
<evidence type="ECO:0000313" key="4">
    <source>
        <dbReference type="EMBL" id="MFC6237950.1"/>
    </source>
</evidence>
<dbReference type="PANTHER" id="PTHR43877">
    <property type="entry name" value="AMINOALKYLPHOSPHONATE N-ACETYLTRANSFERASE-RELATED-RELATED"/>
    <property type="match status" value="1"/>
</dbReference>
<dbReference type="RefSeq" id="WP_386765715.1">
    <property type="nucleotide sequence ID" value="NZ_JBHSTI010000008.1"/>
</dbReference>
<dbReference type="InterPro" id="IPR000182">
    <property type="entry name" value="GNAT_dom"/>
</dbReference>
<organism evidence="4 5">
    <name type="scientific">Longivirga aurantiaca</name>
    <dbReference type="NCBI Taxonomy" id="1837743"/>
    <lineage>
        <taxon>Bacteria</taxon>
        <taxon>Bacillati</taxon>
        <taxon>Actinomycetota</taxon>
        <taxon>Actinomycetes</taxon>
        <taxon>Sporichthyales</taxon>
        <taxon>Sporichthyaceae</taxon>
        <taxon>Longivirga</taxon>
    </lineage>
</organism>
<feature type="domain" description="N-acetyltransferase" evidence="3">
    <location>
        <begin position="10"/>
        <end position="183"/>
    </location>
</feature>
<evidence type="ECO:0000256" key="1">
    <source>
        <dbReference type="ARBA" id="ARBA00022679"/>
    </source>
</evidence>
<evidence type="ECO:0000256" key="2">
    <source>
        <dbReference type="ARBA" id="ARBA00023315"/>
    </source>
</evidence>
<protein>
    <submittedName>
        <fullName evidence="4">GNAT family N-acetyltransferase</fullName>
        <ecNumber evidence="4">2.3.-.-</ecNumber>
    </submittedName>
</protein>
<dbReference type="EC" id="2.3.-.-" evidence="4"/>
<keyword evidence="2 4" id="KW-0012">Acyltransferase</keyword>
<dbReference type="CDD" id="cd04301">
    <property type="entry name" value="NAT_SF"/>
    <property type="match status" value="1"/>
</dbReference>
<dbReference type="InterPro" id="IPR050832">
    <property type="entry name" value="Bact_Acetyltransf"/>
</dbReference>
<accession>A0ABW1T107</accession>
<dbReference type="InterPro" id="IPR016181">
    <property type="entry name" value="Acyl_CoA_acyltransferase"/>
</dbReference>
<name>A0ABW1T107_9ACTN</name>
<dbReference type="PROSITE" id="PS51186">
    <property type="entry name" value="GNAT"/>
    <property type="match status" value="1"/>
</dbReference>
<gene>
    <name evidence="4" type="ORF">ACFQGU_08675</name>
</gene>
<dbReference type="Pfam" id="PF00583">
    <property type="entry name" value="Acetyltransf_1"/>
    <property type="match status" value="1"/>
</dbReference>
<dbReference type="EMBL" id="JBHSTI010000008">
    <property type="protein sequence ID" value="MFC6237950.1"/>
    <property type="molecule type" value="Genomic_DNA"/>
</dbReference>
<keyword evidence="1 4" id="KW-0808">Transferase</keyword>
<proteinExistence type="predicted"/>
<dbReference type="Proteomes" id="UP001596138">
    <property type="component" value="Unassembled WGS sequence"/>
</dbReference>
<evidence type="ECO:0000313" key="5">
    <source>
        <dbReference type="Proteomes" id="UP001596138"/>
    </source>
</evidence>
<comment type="caution">
    <text evidence="4">The sequence shown here is derived from an EMBL/GenBank/DDBJ whole genome shotgun (WGS) entry which is preliminary data.</text>
</comment>
<sequence>MTDQTPAADVSVRPARAEDALSVGAVMLAAWRRQYADVLPKQALDQLSPLAVADDWKRSITAPPTPRHAVLVATEGAAIVGYAVAAPAGGSGATAGTVGEIVDLVVDPDHTRAGHGSRLLAASIDHLRRHGYTEAITWSGDKDRVRLRFLESAGFADDGGSRTMDSGPGTASLRQVRLGATLAD</sequence>
<evidence type="ECO:0000259" key="3">
    <source>
        <dbReference type="PROSITE" id="PS51186"/>
    </source>
</evidence>
<dbReference type="SUPFAM" id="SSF55729">
    <property type="entry name" value="Acyl-CoA N-acyltransferases (Nat)"/>
    <property type="match status" value="1"/>
</dbReference>
<dbReference type="Gene3D" id="3.40.630.30">
    <property type="match status" value="1"/>
</dbReference>
<dbReference type="GO" id="GO:0016746">
    <property type="term" value="F:acyltransferase activity"/>
    <property type="evidence" value="ECO:0007669"/>
    <property type="project" value="UniProtKB-KW"/>
</dbReference>